<feature type="site" description="Catalytically relevant" evidence="6">
    <location>
        <position position="149"/>
    </location>
</feature>
<evidence type="ECO:0000256" key="7">
    <source>
        <dbReference type="PROSITE-ProRule" id="PRU00703"/>
    </source>
</evidence>
<feature type="domain" description="CBS" evidence="8">
    <location>
        <begin position="271"/>
        <end position="323"/>
    </location>
</feature>
<dbReference type="SMART" id="SM00116">
    <property type="entry name" value="CBS"/>
    <property type="match status" value="2"/>
</dbReference>
<dbReference type="PANTHER" id="PTHR42745:SF1">
    <property type="entry name" value="ARABINOSE 5-PHOSPHATE ISOMERASE KDSD"/>
    <property type="match status" value="1"/>
</dbReference>
<dbReference type="InterPro" id="IPR046342">
    <property type="entry name" value="CBS_dom_sf"/>
</dbReference>
<evidence type="ECO:0000256" key="6">
    <source>
        <dbReference type="PIRSR" id="PIRSR004692-3"/>
    </source>
</evidence>
<dbReference type="EC" id="5.3.1.13" evidence="10"/>
<feature type="site" description="Catalytically relevant" evidence="6">
    <location>
        <position position="190"/>
    </location>
</feature>
<dbReference type="EMBL" id="JMTK01000005">
    <property type="protein sequence ID" value="KJZ81355.1"/>
    <property type="molecule type" value="Genomic_DNA"/>
</dbReference>
<keyword evidence="10" id="KW-0413">Isomerase</keyword>
<evidence type="ECO:0000256" key="3">
    <source>
        <dbReference type="ARBA" id="ARBA00023122"/>
    </source>
</evidence>
<keyword evidence="5" id="KW-0479">Metal-binding</keyword>
<dbReference type="GO" id="GO:0019146">
    <property type="term" value="F:arabinose-5-phosphate isomerase activity"/>
    <property type="evidence" value="ECO:0007669"/>
    <property type="project" value="UniProtKB-EC"/>
</dbReference>
<dbReference type="AlphaFoldDB" id="A0A095BFK2"/>
<proteinExistence type="inferred from homology"/>
<evidence type="ECO:0000256" key="1">
    <source>
        <dbReference type="ARBA" id="ARBA00008165"/>
    </source>
</evidence>
<dbReference type="InterPro" id="IPR004800">
    <property type="entry name" value="KdsD/KpsF-type"/>
</dbReference>
<keyword evidence="3 7" id="KW-0129">CBS domain</keyword>
<feature type="domain" description="SIS" evidence="9">
    <location>
        <begin position="38"/>
        <end position="181"/>
    </location>
</feature>
<evidence type="ECO:0000259" key="9">
    <source>
        <dbReference type="PROSITE" id="PS51464"/>
    </source>
</evidence>
<gene>
    <name evidence="10" type="ORF">DJ66_1249</name>
</gene>
<comment type="similarity">
    <text evidence="1 4">Belongs to the SIS family. GutQ/KpsF subfamily.</text>
</comment>
<keyword evidence="2" id="KW-0677">Repeat</keyword>
<feature type="site" description="Catalytically relevant" evidence="6">
    <location>
        <position position="108"/>
    </location>
</feature>
<feature type="site" description="Catalytically relevant" evidence="6">
    <location>
        <position position="56"/>
    </location>
</feature>
<dbReference type="GO" id="GO:0046872">
    <property type="term" value="F:metal ion binding"/>
    <property type="evidence" value="ECO:0007669"/>
    <property type="project" value="UniProtKB-KW"/>
</dbReference>
<keyword evidence="11" id="KW-1185">Reference proteome</keyword>
<organism evidence="10 11">
    <name type="scientific">Candidatus Liberibacter solanacearum</name>
    <dbReference type="NCBI Taxonomy" id="556287"/>
    <lineage>
        <taxon>Bacteria</taxon>
        <taxon>Pseudomonadati</taxon>
        <taxon>Pseudomonadota</taxon>
        <taxon>Alphaproteobacteria</taxon>
        <taxon>Hyphomicrobiales</taxon>
        <taxon>Rhizobiaceae</taxon>
        <taxon>Liberibacter</taxon>
    </lineage>
</organism>
<evidence type="ECO:0000313" key="10">
    <source>
        <dbReference type="EMBL" id="KJZ81355.1"/>
    </source>
</evidence>
<dbReference type="FunFam" id="3.40.50.10490:FF:000011">
    <property type="entry name" value="Arabinose 5-phosphate isomerase"/>
    <property type="match status" value="1"/>
</dbReference>
<dbReference type="NCBIfam" id="TIGR00393">
    <property type="entry name" value="kpsF"/>
    <property type="match status" value="1"/>
</dbReference>
<protein>
    <submittedName>
        <fullName evidence="10">Arabinose 5-phosphate isomerase</fullName>
        <ecNumber evidence="10">5.3.1.13</ecNumber>
    </submittedName>
</protein>
<evidence type="ECO:0000256" key="4">
    <source>
        <dbReference type="PIRNR" id="PIRNR004692"/>
    </source>
</evidence>
<dbReference type="InterPro" id="IPR050986">
    <property type="entry name" value="GutQ/KpsF_isomerases"/>
</dbReference>
<dbReference type="GO" id="GO:1901135">
    <property type="term" value="P:carbohydrate derivative metabolic process"/>
    <property type="evidence" value="ECO:0007669"/>
    <property type="project" value="InterPro"/>
</dbReference>
<name>A0A095BFK2_9HYPH</name>
<dbReference type="Pfam" id="PF00571">
    <property type="entry name" value="CBS"/>
    <property type="match status" value="2"/>
</dbReference>
<dbReference type="PIRSF" id="PIRSF004692">
    <property type="entry name" value="KdsD_KpsF"/>
    <property type="match status" value="1"/>
</dbReference>
<dbReference type="InterPro" id="IPR046348">
    <property type="entry name" value="SIS_dom_sf"/>
</dbReference>
<dbReference type="InterPro" id="IPR000644">
    <property type="entry name" value="CBS_dom"/>
</dbReference>
<dbReference type="InterPro" id="IPR035474">
    <property type="entry name" value="SIS_Kpsf"/>
</dbReference>
<feature type="binding site" evidence="5">
    <location>
        <position position="79"/>
    </location>
    <ligand>
        <name>Zn(2+)</name>
        <dbReference type="ChEBI" id="CHEBI:29105"/>
    </ligand>
</feature>
<evidence type="ECO:0000259" key="8">
    <source>
        <dbReference type="PROSITE" id="PS51371"/>
    </source>
</evidence>
<dbReference type="Proteomes" id="UP000033731">
    <property type="component" value="Unassembled WGS sequence"/>
</dbReference>
<comment type="caution">
    <text evidence="10">The sequence shown here is derived from an EMBL/GenBank/DDBJ whole genome shotgun (WGS) entry which is preliminary data.</text>
</comment>
<dbReference type="PROSITE" id="PS51371">
    <property type="entry name" value="CBS"/>
    <property type="match status" value="2"/>
</dbReference>
<reference evidence="10 11" key="1">
    <citation type="journal article" date="2015" name="Phytopathology">
        <title>Genomes of Candidatus Liberibacter solanacearum haplotype A from New Zealand and the USA suggest significant genome plasticity in the species.</title>
        <authorList>
            <person name="Thompson S.M."/>
            <person name="Johnson C.P."/>
            <person name="Lu A.Y."/>
            <person name="Frampton R.A."/>
            <person name="Sullivan K.L."/>
            <person name="Fiers M.W."/>
            <person name="Crowhurst R.N."/>
            <person name="Pitman A.R."/>
            <person name="Scott I."/>
            <person name="Gudmestad N.C."/>
            <person name="Smith G.R."/>
        </authorList>
    </citation>
    <scope>NUCLEOTIDE SEQUENCE [LARGE SCALE GENOMIC DNA]</scope>
    <source>
        <strain evidence="10 11">LsoNZ1</strain>
    </source>
</reference>
<dbReference type="Gene3D" id="3.40.50.10490">
    <property type="entry name" value="Glucose-6-phosphate isomerase like protein, domain 1"/>
    <property type="match status" value="1"/>
</dbReference>
<evidence type="ECO:0000313" key="11">
    <source>
        <dbReference type="Proteomes" id="UP000033731"/>
    </source>
</evidence>
<accession>A0A095BFK2</accession>
<dbReference type="InterPro" id="IPR001347">
    <property type="entry name" value="SIS_dom"/>
</dbReference>
<dbReference type="RefSeq" id="WP_034441886.1">
    <property type="nucleotide sequence ID" value="NZ_JMTK01000005.1"/>
</dbReference>
<keyword evidence="5" id="KW-0862">Zinc</keyword>
<dbReference type="PATRIC" id="fig|556287.8.peg.1246"/>
<dbReference type="PANTHER" id="PTHR42745">
    <property type="match status" value="1"/>
</dbReference>
<dbReference type="CDD" id="cd05014">
    <property type="entry name" value="SIS_Kpsf"/>
    <property type="match status" value="1"/>
</dbReference>
<dbReference type="PROSITE" id="PS51464">
    <property type="entry name" value="SIS"/>
    <property type="match status" value="1"/>
</dbReference>
<sequence>MSNLAIQSALQSIEIEKKGLSSLASSLLGELSAHFSRAVETIKTIRGRVVVTGIGKSGHIGSKLASTFASTGTPSFFVHAAEANHGDLGMITQDDVIIALSWSGESNELKAILCHARRFSIPLIAITSENKSILACHADIVLKLPKEPEACPYGLAPTTSTIMQLAIGDALAMALMETENFTENDFYALHPGGKLGSLFTCATDAMHTGTRLPLVKMGSLLIDAIPVLSEKRFGCIAVVDEDQRLKGIVTEGDIFRNFRKNLNVLTVEDIMTKNPKVISEDTLLTVSMQFLKQHNISVLMVVDADQKIIGIVHFLDLLRFGIV</sequence>
<dbReference type="GO" id="GO:0097367">
    <property type="term" value="F:carbohydrate derivative binding"/>
    <property type="evidence" value="ECO:0007669"/>
    <property type="project" value="InterPro"/>
</dbReference>
<dbReference type="GO" id="GO:0005975">
    <property type="term" value="P:carbohydrate metabolic process"/>
    <property type="evidence" value="ECO:0007669"/>
    <property type="project" value="InterPro"/>
</dbReference>
<feature type="domain" description="CBS" evidence="8">
    <location>
        <begin position="206"/>
        <end position="264"/>
    </location>
</feature>
<dbReference type="SUPFAM" id="SSF53697">
    <property type="entry name" value="SIS domain"/>
    <property type="match status" value="1"/>
</dbReference>
<dbReference type="Gene3D" id="3.10.580.10">
    <property type="entry name" value="CBS-domain"/>
    <property type="match status" value="1"/>
</dbReference>
<evidence type="ECO:0000256" key="5">
    <source>
        <dbReference type="PIRSR" id="PIRSR004692-2"/>
    </source>
</evidence>
<dbReference type="CDD" id="cd04604">
    <property type="entry name" value="CBS_pair_SIS_assoc"/>
    <property type="match status" value="1"/>
</dbReference>
<dbReference type="Pfam" id="PF01380">
    <property type="entry name" value="SIS"/>
    <property type="match status" value="1"/>
</dbReference>
<evidence type="ECO:0000256" key="2">
    <source>
        <dbReference type="ARBA" id="ARBA00022737"/>
    </source>
</evidence>